<protein>
    <recommendedName>
        <fullName evidence="4">Alginate lyase</fullName>
    </recommendedName>
</protein>
<sequence>MKKSIVAIAAGLMVSFGAHSANMWKTVYNQMDLGGSSTPNEKVHIECHMDLIGVNLTHREDVITQKMNKAPNRKRCEFAVQGVLKRDTPFSLSFDFKVNSNFAHYKQWQSYFQIHNRPDKGERWRCPILALESVNGALRMFNRWDPNSMSVTKNHTCANKGNSIQSRTLFRNVPYESNTWHRVELSGELSHSKDACLTVKIDGNVVSDVCGPNTFNDEKEPYFKLGIYKPTSWETSDEEIVIQYKNIRYRKLVTH</sequence>
<reference evidence="2 3" key="1">
    <citation type="journal article" date="2013" name="ISME J.">
        <title>Comparative genomics of pathogenic lineages of Vibrio nigripulchritudo identifies virulence-associated traits.</title>
        <authorList>
            <person name="Goudenege D."/>
            <person name="Labreuche Y."/>
            <person name="Krin E."/>
            <person name="Ansquer D."/>
            <person name="Mangenot S."/>
            <person name="Calteau A."/>
            <person name="Medigue C."/>
            <person name="Mazel D."/>
            <person name="Polz M.F."/>
            <person name="Le Roux F."/>
        </authorList>
    </citation>
    <scope>NUCLEOTIDE SEQUENCE [LARGE SCALE GENOMIC DNA]</scope>
    <source>
        <strain evidence="2 3">SOn1</strain>
    </source>
</reference>
<evidence type="ECO:0000256" key="1">
    <source>
        <dbReference type="SAM" id="SignalP"/>
    </source>
</evidence>
<keyword evidence="1" id="KW-0732">Signal</keyword>
<feature type="signal peptide" evidence="1">
    <location>
        <begin position="1"/>
        <end position="20"/>
    </location>
</feature>
<dbReference type="Gene3D" id="2.60.120.200">
    <property type="match status" value="1"/>
</dbReference>
<evidence type="ECO:0008006" key="4">
    <source>
        <dbReference type="Google" id="ProtNLM"/>
    </source>
</evidence>
<name>A0AAV2VQK9_9VIBR</name>
<dbReference type="EMBL" id="CAOF01000095">
    <property type="protein sequence ID" value="CCO46718.1"/>
    <property type="molecule type" value="Genomic_DNA"/>
</dbReference>
<dbReference type="Proteomes" id="UP000018211">
    <property type="component" value="Unassembled WGS sequence"/>
</dbReference>
<dbReference type="Pfam" id="PF14099">
    <property type="entry name" value="Polysacc_lyase"/>
    <property type="match status" value="1"/>
</dbReference>
<dbReference type="RefSeq" id="WP_022611776.1">
    <property type="nucleotide sequence ID" value="NZ_LK391965.1"/>
</dbReference>
<gene>
    <name evidence="2" type="ORF">VIBNISOn1_1840101</name>
</gene>
<evidence type="ECO:0000313" key="2">
    <source>
        <dbReference type="EMBL" id="CCO46718.1"/>
    </source>
</evidence>
<organism evidence="2 3">
    <name type="scientific">Vibrio nigripulchritudo SOn1</name>
    <dbReference type="NCBI Taxonomy" id="1238450"/>
    <lineage>
        <taxon>Bacteria</taxon>
        <taxon>Pseudomonadati</taxon>
        <taxon>Pseudomonadota</taxon>
        <taxon>Gammaproteobacteria</taxon>
        <taxon>Vibrionales</taxon>
        <taxon>Vibrionaceae</taxon>
        <taxon>Vibrio</taxon>
    </lineage>
</organism>
<proteinExistence type="predicted"/>
<accession>A0AAV2VQK9</accession>
<feature type="chain" id="PRO_5043607028" description="Alginate lyase" evidence="1">
    <location>
        <begin position="21"/>
        <end position="255"/>
    </location>
</feature>
<comment type="caution">
    <text evidence="2">The sequence shown here is derived from an EMBL/GenBank/DDBJ whole genome shotgun (WGS) entry which is preliminary data.</text>
</comment>
<dbReference type="InterPro" id="IPR025975">
    <property type="entry name" value="Polysacc_lyase"/>
</dbReference>
<dbReference type="AlphaFoldDB" id="A0AAV2VQK9"/>
<evidence type="ECO:0000313" key="3">
    <source>
        <dbReference type="Proteomes" id="UP000018211"/>
    </source>
</evidence>